<feature type="chain" id="PRO_5039153351" description="Lipoprotein" evidence="1">
    <location>
        <begin position="19"/>
        <end position="165"/>
    </location>
</feature>
<feature type="signal peptide" evidence="1">
    <location>
        <begin position="1"/>
        <end position="18"/>
    </location>
</feature>
<protein>
    <recommendedName>
        <fullName evidence="4">Lipoprotein</fullName>
    </recommendedName>
</protein>
<evidence type="ECO:0000256" key="1">
    <source>
        <dbReference type="SAM" id="SignalP"/>
    </source>
</evidence>
<comment type="caution">
    <text evidence="2">The sequence shown here is derived from an EMBL/GenBank/DDBJ whole genome shotgun (WGS) entry which is preliminary data.</text>
</comment>
<name>A0A9D2T0N1_9FIRM</name>
<dbReference type="Proteomes" id="UP000823882">
    <property type="component" value="Unassembled WGS sequence"/>
</dbReference>
<accession>A0A9D2T0N1</accession>
<sequence>MRRLGLFLLTLTMMVAMCACNVSVEGNVETGGEEEPVQEIAKITKMDGTVEELTQEEIKEIYDSNEANYNNNYKGCEVELEAVIESIEVVNITYPILGDVEGVEFNTGGIASGFTFHCTYAYLEDVGIDVNTLGTGTRIKVFGELGGTFIETEIDNIHDLTVLEA</sequence>
<evidence type="ECO:0008006" key="4">
    <source>
        <dbReference type="Google" id="ProtNLM"/>
    </source>
</evidence>
<proteinExistence type="predicted"/>
<dbReference type="EMBL" id="DWWJ01000102">
    <property type="protein sequence ID" value="HJC41041.1"/>
    <property type="molecule type" value="Genomic_DNA"/>
</dbReference>
<evidence type="ECO:0000313" key="3">
    <source>
        <dbReference type="Proteomes" id="UP000823882"/>
    </source>
</evidence>
<organism evidence="2 3">
    <name type="scientific">Candidatus Intestinimonas pullistercoris</name>
    <dbReference type="NCBI Taxonomy" id="2838623"/>
    <lineage>
        <taxon>Bacteria</taxon>
        <taxon>Bacillati</taxon>
        <taxon>Bacillota</taxon>
        <taxon>Clostridia</taxon>
        <taxon>Eubacteriales</taxon>
        <taxon>Intestinimonas</taxon>
    </lineage>
</organism>
<keyword evidence="1" id="KW-0732">Signal</keyword>
<dbReference type="AlphaFoldDB" id="A0A9D2T0N1"/>
<evidence type="ECO:0000313" key="2">
    <source>
        <dbReference type="EMBL" id="HJC41041.1"/>
    </source>
</evidence>
<gene>
    <name evidence="2" type="ORF">H9701_05760</name>
</gene>
<dbReference type="PROSITE" id="PS51257">
    <property type="entry name" value="PROKAR_LIPOPROTEIN"/>
    <property type="match status" value="1"/>
</dbReference>
<reference evidence="2" key="2">
    <citation type="submission" date="2021-04" db="EMBL/GenBank/DDBJ databases">
        <authorList>
            <person name="Gilroy R."/>
        </authorList>
    </citation>
    <scope>NUCLEOTIDE SEQUENCE</scope>
    <source>
        <strain evidence="2">CHK186-1790</strain>
    </source>
</reference>
<reference evidence="2" key="1">
    <citation type="journal article" date="2021" name="PeerJ">
        <title>Extensive microbial diversity within the chicken gut microbiome revealed by metagenomics and culture.</title>
        <authorList>
            <person name="Gilroy R."/>
            <person name="Ravi A."/>
            <person name="Getino M."/>
            <person name="Pursley I."/>
            <person name="Horton D.L."/>
            <person name="Alikhan N.F."/>
            <person name="Baker D."/>
            <person name="Gharbi K."/>
            <person name="Hall N."/>
            <person name="Watson M."/>
            <person name="Adriaenssens E.M."/>
            <person name="Foster-Nyarko E."/>
            <person name="Jarju S."/>
            <person name="Secka A."/>
            <person name="Antonio M."/>
            <person name="Oren A."/>
            <person name="Chaudhuri R.R."/>
            <person name="La Ragione R."/>
            <person name="Hildebrand F."/>
            <person name="Pallen M.J."/>
        </authorList>
    </citation>
    <scope>NUCLEOTIDE SEQUENCE</scope>
    <source>
        <strain evidence="2">CHK186-1790</strain>
    </source>
</reference>